<dbReference type="SUPFAM" id="SSF159234">
    <property type="entry name" value="FomD-like"/>
    <property type="match status" value="1"/>
</dbReference>
<evidence type="ECO:0000313" key="3">
    <source>
        <dbReference type="Proteomes" id="UP000287547"/>
    </source>
</evidence>
<dbReference type="Gene3D" id="2.40.380.10">
    <property type="entry name" value="FomD-like"/>
    <property type="match status" value="1"/>
</dbReference>
<dbReference type="RefSeq" id="WP_037268674.1">
    <property type="nucleotide sequence ID" value="NZ_QHKI01000064.1"/>
</dbReference>
<feature type="domain" description="DUF402" evidence="1">
    <location>
        <begin position="35"/>
        <end position="140"/>
    </location>
</feature>
<dbReference type="EMBL" id="QHKI01000064">
    <property type="protein sequence ID" value="RSM70792.1"/>
    <property type="molecule type" value="Genomic_DNA"/>
</dbReference>
<name>A0A428YQH2_KIBAR</name>
<dbReference type="OrthoDB" id="2604282at2"/>
<proteinExistence type="predicted"/>
<dbReference type="InterPro" id="IPR035930">
    <property type="entry name" value="FomD-like_sf"/>
</dbReference>
<protein>
    <submittedName>
        <fullName evidence="2">DUF402 domain-containing protein</fullName>
    </submittedName>
</protein>
<organism evidence="2 3">
    <name type="scientific">Kibdelosporangium aridum</name>
    <dbReference type="NCBI Taxonomy" id="2030"/>
    <lineage>
        <taxon>Bacteria</taxon>
        <taxon>Bacillati</taxon>
        <taxon>Actinomycetota</taxon>
        <taxon>Actinomycetes</taxon>
        <taxon>Pseudonocardiales</taxon>
        <taxon>Pseudonocardiaceae</taxon>
        <taxon>Kibdelosporangium</taxon>
    </lineage>
</organism>
<accession>A0A428YQH2</accession>
<dbReference type="InterPro" id="IPR007295">
    <property type="entry name" value="DUF402"/>
</dbReference>
<dbReference type="Pfam" id="PF04167">
    <property type="entry name" value="DUF402"/>
    <property type="match status" value="1"/>
</dbReference>
<evidence type="ECO:0000313" key="2">
    <source>
        <dbReference type="EMBL" id="RSM70792.1"/>
    </source>
</evidence>
<dbReference type="Proteomes" id="UP000287547">
    <property type="component" value="Unassembled WGS sequence"/>
</dbReference>
<evidence type="ECO:0000259" key="1">
    <source>
        <dbReference type="Pfam" id="PF04167"/>
    </source>
</evidence>
<comment type="caution">
    <text evidence="2">The sequence shown here is derived from an EMBL/GenBank/DDBJ whole genome shotgun (WGS) entry which is preliminary data.</text>
</comment>
<dbReference type="AlphaFoldDB" id="A0A428YQH2"/>
<gene>
    <name evidence="2" type="ORF">DMH04_44085</name>
</gene>
<reference evidence="2 3" key="1">
    <citation type="submission" date="2018-05" db="EMBL/GenBank/DDBJ databases">
        <title>Evolution of GPA BGCs.</title>
        <authorList>
            <person name="Waglechner N."/>
            <person name="Wright G.D."/>
        </authorList>
    </citation>
    <scope>NUCLEOTIDE SEQUENCE [LARGE SCALE GENOMIC DNA]</scope>
    <source>
        <strain evidence="2 3">A82846</strain>
    </source>
</reference>
<sequence length="172" mass="19134">MVEQARPERITVLSGDLPYPGVRVGRVAAYEFDIPDGRYVRPDAGRRQRAFLLLDESAQLNQPVVFKPERAGWWYVDLVGIREEGDTIHVVDHYVDFIVGPPGLPYRILDLEELGAAMIAGTLTPQQVAHVLAATQAFADRHLQGKRHHGPEWPDFPPAALAAVRDIGIPSR</sequence>